<reference evidence="2 3" key="1">
    <citation type="submission" date="2015-03" db="EMBL/GenBank/DDBJ databases">
        <title>RNA-seq based gene annotation and comparative genomics of four Zymoseptoria species reveal species-specific pathogenicity related genes and transposable element activity.</title>
        <authorList>
            <person name="Grandaubert J."/>
            <person name="Bhattacharyya A."/>
            <person name="Stukenbrock E.H."/>
        </authorList>
    </citation>
    <scope>NUCLEOTIDE SEQUENCE [LARGE SCALE GENOMIC DNA]</scope>
    <source>
        <strain evidence="2 3">Zb18110</strain>
    </source>
</reference>
<accession>A0A0F4GGU0</accession>
<feature type="compositionally biased region" description="Polar residues" evidence="1">
    <location>
        <begin position="23"/>
        <end position="39"/>
    </location>
</feature>
<feature type="region of interest" description="Disordered" evidence="1">
    <location>
        <begin position="488"/>
        <end position="509"/>
    </location>
</feature>
<dbReference type="AlphaFoldDB" id="A0A0F4GGU0"/>
<feature type="compositionally biased region" description="Basic and acidic residues" evidence="1">
    <location>
        <begin position="115"/>
        <end position="127"/>
    </location>
</feature>
<name>A0A0F4GGU0_9PEZI</name>
<feature type="compositionally biased region" description="Polar residues" evidence="1">
    <location>
        <begin position="1"/>
        <end position="12"/>
    </location>
</feature>
<dbReference type="Proteomes" id="UP000033647">
    <property type="component" value="Unassembled WGS sequence"/>
</dbReference>
<organism evidence="2 3">
    <name type="scientific">Zymoseptoria brevis</name>
    <dbReference type="NCBI Taxonomy" id="1047168"/>
    <lineage>
        <taxon>Eukaryota</taxon>
        <taxon>Fungi</taxon>
        <taxon>Dikarya</taxon>
        <taxon>Ascomycota</taxon>
        <taxon>Pezizomycotina</taxon>
        <taxon>Dothideomycetes</taxon>
        <taxon>Dothideomycetidae</taxon>
        <taxon>Mycosphaerellales</taxon>
        <taxon>Mycosphaerellaceae</taxon>
        <taxon>Zymoseptoria</taxon>
    </lineage>
</organism>
<comment type="caution">
    <text evidence="2">The sequence shown here is derived from an EMBL/GenBank/DDBJ whole genome shotgun (WGS) entry which is preliminary data.</text>
</comment>
<feature type="region of interest" description="Disordered" evidence="1">
    <location>
        <begin position="317"/>
        <end position="357"/>
    </location>
</feature>
<feature type="compositionally biased region" description="Basic and acidic residues" evidence="1">
    <location>
        <begin position="454"/>
        <end position="469"/>
    </location>
</feature>
<feature type="region of interest" description="Disordered" evidence="1">
    <location>
        <begin position="1"/>
        <end position="234"/>
    </location>
</feature>
<feature type="compositionally biased region" description="Basic and acidic residues" evidence="1">
    <location>
        <begin position="159"/>
        <end position="171"/>
    </location>
</feature>
<gene>
    <name evidence="2" type="ORF">TI39_contig691g00001</name>
</gene>
<feature type="compositionally biased region" description="Acidic residues" evidence="1">
    <location>
        <begin position="202"/>
        <end position="217"/>
    </location>
</feature>
<keyword evidence="3" id="KW-1185">Reference proteome</keyword>
<dbReference type="EMBL" id="LAFY01000683">
    <property type="protein sequence ID" value="KJX96237.1"/>
    <property type="molecule type" value="Genomic_DNA"/>
</dbReference>
<feature type="compositionally biased region" description="Low complexity" evidence="1">
    <location>
        <begin position="40"/>
        <end position="52"/>
    </location>
</feature>
<proteinExistence type="predicted"/>
<feature type="compositionally biased region" description="Acidic residues" evidence="1">
    <location>
        <begin position="176"/>
        <end position="190"/>
    </location>
</feature>
<sequence length="509" mass="56128">MSPSKQAASDSESLLDMIDSILSPRQESSSSTLASSRDITTTTSKRSHTATSEASTTQLSDKCKRQKLADATSPDHPFELSSDGEASPRAALFVKEKHKSGHSEDDNNNVDQSDVEEHSLNTKHSDEGDSEEADNDVNSNSEPRIPATSDPEEDDSEESGNHAKSRSEERILATSDAEEDDSGDADDAAEQTDSKMSIATSDPDESESELGTDDPEEGDKYDRASPVGLGMTDYGPERYDVIEWFDDDEKGNFVRVEVDRIVQVFDRVEQTQATLMEAFAPLQQMRAEMVREDHDESEDEEERDNDAIAVTAVPLTEAVQGKDEEQPGDDEIAVTAMPLTKGVQDKDEEPADDDEEIAVSAKLFTKSMQAEYERMEIISQLATVSTEGEAVLVKQITISEDQEQQDKPSRSGKKSLLSEIRSSETTETGGARMSSKILFSSTSSQVAAIEDQEQQNKEDWERTKNSQDPLLKRIEYAERNFEEFVFPPAELQADGRSGAAEQRELGAHE</sequence>
<dbReference type="OrthoDB" id="10523986at2759"/>
<protein>
    <submittedName>
        <fullName evidence="2">Uncharacterized protein</fullName>
    </submittedName>
</protein>
<feature type="compositionally biased region" description="Polar residues" evidence="1">
    <location>
        <begin position="437"/>
        <end position="446"/>
    </location>
</feature>
<evidence type="ECO:0000313" key="2">
    <source>
        <dbReference type="EMBL" id="KJX96237.1"/>
    </source>
</evidence>
<feature type="compositionally biased region" description="Acidic residues" evidence="1">
    <location>
        <begin position="346"/>
        <end position="357"/>
    </location>
</feature>
<evidence type="ECO:0000256" key="1">
    <source>
        <dbReference type="SAM" id="MobiDB-lite"/>
    </source>
</evidence>
<feature type="region of interest" description="Disordered" evidence="1">
    <location>
        <begin position="397"/>
        <end position="469"/>
    </location>
</feature>
<evidence type="ECO:0000313" key="3">
    <source>
        <dbReference type="Proteomes" id="UP000033647"/>
    </source>
</evidence>